<dbReference type="InParanoid" id="A0A0C2WGG8"/>
<dbReference type="AlphaFoldDB" id="A0A0C2WGG8"/>
<sequence length="129" mass="14311">MSESSSDSESSSAFYTVVQLHSATDELAQHLSGPTKDKKNSELESKSKPESKSNIEPLSEPSLIAARWILLTIKPFAPKHGDGVVDVKGRVYRVRANCAARPQLYVLTEVHKNLGPYIRRFVNLPSIDF</sequence>
<feature type="compositionally biased region" description="Basic and acidic residues" evidence="1">
    <location>
        <begin position="35"/>
        <end position="53"/>
    </location>
</feature>
<protein>
    <submittedName>
        <fullName evidence="2">Uncharacterized protein</fullName>
    </submittedName>
</protein>
<dbReference type="Proteomes" id="UP000054549">
    <property type="component" value="Unassembled WGS sequence"/>
</dbReference>
<keyword evidence="3" id="KW-1185">Reference proteome</keyword>
<dbReference type="HOGENOM" id="CLU_151393_0_0_1"/>
<name>A0A0C2WGG8_AMAMK</name>
<evidence type="ECO:0000256" key="1">
    <source>
        <dbReference type="SAM" id="MobiDB-lite"/>
    </source>
</evidence>
<reference evidence="2 3" key="1">
    <citation type="submission" date="2014-04" db="EMBL/GenBank/DDBJ databases">
        <title>Evolutionary Origins and Diversification of the Mycorrhizal Mutualists.</title>
        <authorList>
            <consortium name="DOE Joint Genome Institute"/>
            <consortium name="Mycorrhizal Genomics Consortium"/>
            <person name="Kohler A."/>
            <person name="Kuo A."/>
            <person name="Nagy L.G."/>
            <person name="Floudas D."/>
            <person name="Copeland A."/>
            <person name="Barry K.W."/>
            <person name="Cichocki N."/>
            <person name="Veneault-Fourrey C."/>
            <person name="LaButti K."/>
            <person name="Lindquist E.A."/>
            <person name="Lipzen A."/>
            <person name="Lundell T."/>
            <person name="Morin E."/>
            <person name="Murat C."/>
            <person name="Riley R."/>
            <person name="Ohm R."/>
            <person name="Sun H."/>
            <person name="Tunlid A."/>
            <person name="Henrissat B."/>
            <person name="Grigoriev I.V."/>
            <person name="Hibbett D.S."/>
            <person name="Martin F."/>
        </authorList>
    </citation>
    <scope>NUCLEOTIDE SEQUENCE [LARGE SCALE GENOMIC DNA]</scope>
    <source>
        <strain evidence="2 3">Koide BX008</strain>
    </source>
</reference>
<gene>
    <name evidence="2" type="ORF">M378DRAFT_17687</name>
</gene>
<evidence type="ECO:0000313" key="2">
    <source>
        <dbReference type="EMBL" id="KIL55726.1"/>
    </source>
</evidence>
<evidence type="ECO:0000313" key="3">
    <source>
        <dbReference type="Proteomes" id="UP000054549"/>
    </source>
</evidence>
<feature type="region of interest" description="Disordered" evidence="1">
    <location>
        <begin position="26"/>
        <end position="56"/>
    </location>
</feature>
<proteinExistence type="predicted"/>
<organism evidence="2 3">
    <name type="scientific">Amanita muscaria (strain Koide BX008)</name>
    <dbReference type="NCBI Taxonomy" id="946122"/>
    <lineage>
        <taxon>Eukaryota</taxon>
        <taxon>Fungi</taxon>
        <taxon>Dikarya</taxon>
        <taxon>Basidiomycota</taxon>
        <taxon>Agaricomycotina</taxon>
        <taxon>Agaricomycetes</taxon>
        <taxon>Agaricomycetidae</taxon>
        <taxon>Agaricales</taxon>
        <taxon>Pluteineae</taxon>
        <taxon>Amanitaceae</taxon>
        <taxon>Amanita</taxon>
    </lineage>
</organism>
<dbReference type="EMBL" id="KN818480">
    <property type="protein sequence ID" value="KIL55726.1"/>
    <property type="molecule type" value="Genomic_DNA"/>
</dbReference>
<accession>A0A0C2WGG8</accession>